<dbReference type="Proteomes" id="UP000284883">
    <property type="component" value="Unassembled WGS sequence"/>
</dbReference>
<evidence type="ECO:0000313" key="1">
    <source>
        <dbReference type="EMBL" id="RHB36744.1"/>
    </source>
</evidence>
<reference evidence="1 2" key="1">
    <citation type="submission" date="2018-08" db="EMBL/GenBank/DDBJ databases">
        <title>A genome reference for cultivated species of the human gut microbiota.</title>
        <authorList>
            <person name="Zou Y."/>
            <person name="Xue W."/>
            <person name="Luo G."/>
        </authorList>
    </citation>
    <scope>NUCLEOTIDE SEQUENCE [LARGE SCALE GENOMIC DNA]</scope>
    <source>
        <strain evidence="1 2">AM40-15AC</strain>
    </source>
</reference>
<dbReference type="GO" id="GO:0005524">
    <property type="term" value="F:ATP binding"/>
    <property type="evidence" value="ECO:0007669"/>
    <property type="project" value="UniProtKB-KW"/>
</dbReference>
<evidence type="ECO:0000313" key="2">
    <source>
        <dbReference type="Proteomes" id="UP000284883"/>
    </source>
</evidence>
<dbReference type="EMBL" id="QSGQ01000009">
    <property type="protein sequence ID" value="RHB36744.1"/>
    <property type="molecule type" value="Genomic_DNA"/>
</dbReference>
<keyword evidence="1" id="KW-0547">Nucleotide-binding</keyword>
<dbReference type="PANTHER" id="PTHR33295:SF20">
    <property type="entry name" value="ATPASE"/>
    <property type="match status" value="1"/>
</dbReference>
<protein>
    <submittedName>
        <fullName evidence="1">ATP-binding protein</fullName>
    </submittedName>
</protein>
<gene>
    <name evidence="1" type="ORF">DW885_12270</name>
</gene>
<dbReference type="RefSeq" id="WP_118001439.1">
    <property type="nucleotide sequence ID" value="NZ_QSGQ01000009.1"/>
</dbReference>
<dbReference type="PANTHER" id="PTHR33295">
    <property type="entry name" value="ATPASE"/>
    <property type="match status" value="1"/>
</dbReference>
<accession>A0A413VTC7</accession>
<name>A0A413VTC7_9FIRM</name>
<organism evidence="1 2">
    <name type="scientific">Dorea formicigenerans</name>
    <dbReference type="NCBI Taxonomy" id="39486"/>
    <lineage>
        <taxon>Bacteria</taxon>
        <taxon>Bacillati</taxon>
        <taxon>Bacillota</taxon>
        <taxon>Clostridia</taxon>
        <taxon>Lachnospirales</taxon>
        <taxon>Lachnospiraceae</taxon>
        <taxon>Dorea</taxon>
    </lineage>
</organism>
<dbReference type="AlphaFoldDB" id="A0A413VTC7"/>
<proteinExistence type="predicted"/>
<sequence length="85" mass="10059">MVRGYEVYVGKTTKGEIDFVAVKDGKKEYYQVAYLLATEDVIEREFGAYKDIQDNYPKYVLSMDRFDFSRDGIIHQNMIDFLLER</sequence>
<comment type="caution">
    <text evidence="1">The sequence shown here is derived from an EMBL/GenBank/DDBJ whole genome shotgun (WGS) entry which is preliminary data.</text>
</comment>
<keyword evidence="1" id="KW-0067">ATP-binding</keyword>